<dbReference type="AlphaFoldDB" id="A0A5J6V5J3"/>
<feature type="transmembrane region" description="Helical" evidence="1">
    <location>
        <begin position="59"/>
        <end position="79"/>
    </location>
</feature>
<name>A0A5J6V5J3_9MICO</name>
<accession>A0A5J6V5J3</accession>
<evidence type="ECO:0000256" key="1">
    <source>
        <dbReference type="SAM" id="Phobius"/>
    </source>
</evidence>
<dbReference type="RefSeq" id="WP_158061423.1">
    <property type="nucleotide sequence ID" value="NZ_CP044427.1"/>
</dbReference>
<keyword evidence="1" id="KW-0812">Transmembrane</keyword>
<organism evidence="2 3">
    <name type="scientific">Ornithinimicrobium pratense</name>
    <dbReference type="NCBI Taxonomy" id="2593973"/>
    <lineage>
        <taxon>Bacteria</taxon>
        <taxon>Bacillati</taxon>
        <taxon>Actinomycetota</taxon>
        <taxon>Actinomycetes</taxon>
        <taxon>Micrococcales</taxon>
        <taxon>Ornithinimicrobiaceae</taxon>
        <taxon>Ornithinimicrobium</taxon>
    </lineage>
</organism>
<gene>
    <name evidence="2" type="ORF">FY030_10255</name>
</gene>
<dbReference type="KEGG" id="serw:FY030_10255"/>
<evidence type="ECO:0000313" key="3">
    <source>
        <dbReference type="Proteomes" id="UP000326546"/>
    </source>
</evidence>
<keyword evidence="3" id="KW-1185">Reference proteome</keyword>
<dbReference type="OrthoDB" id="4827927at2"/>
<feature type="transmembrane region" description="Helical" evidence="1">
    <location>
        <begin position="12"/>
        <end position="32"/>
    </location>
</feature>
<dbReference type="InterPro" id="IPR013901">
    <property type="entry name" value="Anthrone_oxy"/>
</dbReference>
<feature type="transmembrane region" description="Helical" evidence="1">
    <location>
        <begin position="86"/>
        <end position="106"/>
    </location>
</feature>
<dbReference type="Pfam" id="PF08592">
    <property type="entry name" value="Anthrone_oxy"/>
    <property type="match status" value="1"/>
</dbReference>
<protein>
    <submittedName>
        <fullName evidence="2">DUF1772 domain-containing protein</fullName>
    </submittedName>
</protein>
<evidence type="ECO:0000313" key="2">
    <source>
        <dbReference type="EMBL" id="QFG69038.1"/>
    </source>
</evidence>
<dbReference type="Proteomes" id="UP000326546">
    <property type="component" value="Chromosome"/>
</dbReference>
<keyword evidence="1" id="KW-0472">Membrane</keyword>
<proteinExistence type="predicted"/>
<dbReference type="EMBL" id="CP044427">
    <property type="protein sequence ID" value="QFG69038.1"/>
    <property type="molecule type" value="Genomic_DNA"/>
</dbReference>
<sequence>MTSQLLNILPLAAGAAGVLAGGALFSFSSFVMPALRDLDVESAVHAMQAINEKAPRSALMVPLLGSAAAGSVVGALALVDRIPGDRVLLVSGAGLAIAAFVTTAAYHVPRNNALASLDFSSSAAAAYWPRYAQTWTRMNHVRVALLLSSGVFLIAGSSAP</sequence>
<keyword evidence="1" id="KW-1133">Transmembrane helix</keyword>
<reference evidence="2 3" key="1">
    <citation type="submission" date="2019-09" db="EMBL/GenBank/DDBJ databases">
        <title>Serinicoccus pratensis sp. nov., isolated from meadow soil.</title>
        <authorList>
            <person name="Zhang W."/>
        </authorList>
    </citation>
    <scope>NUCLEOTIDE SEQUENCE [LARGE SCALE GENOMIC DNA]</scope>
    <source>
        <strain evidence="2 3">W204</strain>
    </source>
</reference>